<gene>
    <name evidence="2" type="ORF">P9H32_04715</name>
</gene>
<keyword evidence="1" id="KW-0732">Signal</keyword>
<feature type="chain" id="PRO_5047102009" description="PEP-CTERM sorting domain-containing protein" evidence="1">
    <location>
        <begin position="20"/>
        <end position="214"/>
    </location>
</feature>
<evidence type="ECO:0000313" key="2">
    <source>
        <dbReference type="EMBL" id="MDZ8117921.1"/>
    </source>
</evidence>
<evidence type="ECO:0000313" key="3">
    <source>
        <dbReference type="Proteomes" id="UP001290861"/>
    </source>
</evidence>
<name>A0ABU5MUM8_9BACT</name>
<dbReference type="Proteomes" id="UP001290861">
    <property type="component" value="Unassembled WGS sequence"/>
</dbReference>
<comment type="caution">
    <text evidence="2">The sequence shown here is derived from an EMBL/GenBank/DDBJ whole genome shotgun (WGS) entry which is preliminary data.</text>
</comment>
<keyword evidence="3" id="KW-1185">Reference proteome</keyword>
<accession>A0ABU5MUM8</accession>
<evidence type="ECO:0008006" key="4">
    <source>
        <dbReference type="Google" id="ProtNLM"/>
    </source>
</evidence>
<reference evidence="2 3" key="1">
    <citation type="journal article" date="2024" name="Appl. Environ. Microbiol.">
        <title>Pontiella agarivorans sp. nov., a novel marine anaerobic bacterium capable of degrading macroalgal polysaccharides and fixing nitrogen.</title>
        <authorList>
            <person name="Liu N."/>
            <person name="Kivenson V."/>
            <person name="Peng X."/>
            <person name="Cui Z."/>
            <person name="Lankiewicz T.S."/>
            <person name="Gosselin K.M."/>
            <person name="English C.J."/>
            <person name="Blair E.M."/>
            <person name="O'Malley M.A."/>
            <person name="Valentine D.L."/>
        </authorList>
    </citation>
    <scope>NUCLEOTIDE SEQUENCE [LARGE SCALE GENOMIC DNA]</scope>
    <source>
        <strain evidence="2 3">NLcol2</strain>
    </source>
</reference>
<proteinExistence type="predicted"/>
<protein>
    <recommendedName>
        <fullName evidence="4">PEP-CTERM sorting domain-containing protein</fullName>
    </recommendedName>
</protein>
<dbReference type="RefSeq" id="WP_322607721.1">
    <property type="nucleotide sequence ID" value="NZ_JARVCO010000006.1"/>
</dbReference>
<organism evidence="2 3">
    <name type="scientific">Pontiella agarivorans</name>
    <dbReference type="NCBI Taxonomy" id="3038953"/>
    <lineage>
        <taxon>Bacteria</taxon>
        <taxon>Pseudomonadati</taxon>
        <taxon>Kiritimatiellota</taxon>
        <taxon>Kiritimatiellia</taxon>
        <taxon>Kiritimatiellales</taxon>
        <taxon>Pontiellaceae</taxon>
        <taxon>Pontiella</taxon>
    </lineage>
</organism>
<sequence>MKKIIATAAMAACAAVVTAQTVTSANIVGYTKVEAVGGELTLVALNFDAGSATLQDLLGTDLPALSGVFLWDKGTGAYVGSTLNTRGSWTPNLTVNTGDAFWVSTAGSGTNELILSGEVITDDVVVTLPAGIVATGYGYPVEKDFKDTQMASDLPSLSGIFLWDADTQSYAAWSKNTRGSWVGTGDPILAPSAGFWVDNAGSEVDVTEPVPFTP</sequence>
<evidence type="ECO:0000256" key="1">
    <source>
        <dbReference type="SAM" id="SignalP"/>
    </source>
</evidence>
<dbReference type="EMBL" id="JARVCO010000006">
    <property type="protein sequence ID" value="MDZ8117921.1"/>
    <property type="molecule type" value="Genomic_DNA"/>
</dbReference>
<feature type="signal peptide" evidence="1">
    <location>
        <begin position="1"/>
        <end position="19"/>
    </location>
</feature>